<organism evidence="1 2">
    <name type="scientific">Caerostris extrusa</name>
    <name type="common">Bark spider</name>
    <name type="synonym">Caerostris bankana</name>
    <dbReference type="NCBI Taxonomy" id="172846"/>
    <lineage>
        <taxon>Eukaryota</taxon>
        <taxon>Metazoa</taxon>
        <taxon>Ecdysozoa</taxon>
        <taxon>Arthropoda</taxon>
        <taxon>Chelicerata</taxon>
        <taxon>Arachnida</taxon>
        <taxon>Araneae</taxon>
        <taxon>Araneomorphae</taxon>
        <taxon>Entelegynae</taxon>
        <taxon>Araneoidea</taxon>
        <taxon>Araneidae</taxon>
        <taxon>Caerostris</taxon>
    </lineage>
</organism>
<reference evidence="1 2" key="1">
    <citation type="submission" date="2021-06" db="EMBL/GenBank/DDBJ databases">
        <title>Caerostris extrusa draft genome.</title>
        <authorList>
            <person name="Kono N."/>
            <person name="Arakawa K."/>
        </authorList>
    </citation>
    <scope>NUCLEOTIDE SEQUENCE [LARGE SCALE GENOMIC DNA]</scope>
</reference>
<dbReference type="Proteomes" id="UP001054945">
    <property type="component" value="Unassembled WGS sequence"/>
</dbReference>
<evidence type="ECO:0000313" key="1">
    <source>
        <dbReference type="EMBL" id="GIY99940.1"/>
    </source>
</evidence>
<dbReference type="EMBL" id="BPLR01018476">
    <property type="protein sequence ID" value="GIY99940.1"/>
    <property type="molecule type" value="Genomic_DNA"/>
</dbReference>
<name>A0AAV4XXQ1_CAEEX</name>
<protein>
    <submittedName>
        <fullName evidence="1">Uncharacterized protein</fullName>
    </submittedName>
</protein>
<dbReference type="AlphaFoldDB" id="A0AAV4XXQ1"/>
<sequence length="92" mass="10259">MVYQRRTWGERKTVEKLSNLQPFQHRVLLPKANCLTEDLKGFSNGILTKEKGIPIIIDPTYPSGYSTPIPPFPDFSGGFGSLKFSLSSGQVE</sequence>
<proteinExistence type="predicted"/>
<evidence type="ECO:0000313" key="2">
    <source>
        <dbReference type="Proteomes" id="UP001054945"/>
    </source>
</evidence>
<accession>A0AAV4XXQ1</accession>
<keyword evidence="2" id="KW-1185">Reference proteome</keyword>
<gene>
    <name evidence="1" type="ORF">CEXT_336651</name>
</gene>
<comment type="caution">
    <text evidence="1">The sequence shown here is derived from an EMBL/GenBank/DDBJ whole genome shotgun (WGS) entry which is preliminary data.</text>
</comment>